<reference evidence="3" key="1">
    <citation type="submission" date="2015-09" db="EMBL/GenBank/DDBJ databases">
        <authorList>
            <person name="Rodrigo-Torres Lidia"/>
            <person name="Arahal R.David."/>
        </authorList>
    </citation>
    <scope>NUCLEOTIDE SEQUENCE [LARGE SCALE GENOMIC DNA]</scope>
    <source>
        <strain evidence="3">CECT 7735</strain>
    </source>
</reference>
<feature type="chain" id="PRO_5006065116" description="Lipoprotein" evidence="1">
    <location>
        <begin position="24"/>
        <end position="52"/>
    </location>
</feature>
<gene>
    <name evidence="2" type="ORF">PH7735_02860</name>
</gene>
<dbReference type="EMBL" id="CYTW01000003">
    <property type="protein sequence ID" value="CUK05101.1"/>
    <property type="molecule type" value="Genomic_DNA"/>
</dbReference>
<dbReference type="AlphaFoldDB" id="A0A0P1ICI1"/>
<sequence length="52" mass="5365">MKSFVLFAAVAAALTACSTPKFSSPELNGLQTSCSAGDMTACSELAHRVKSQ</sequence>
<keyword evidence="3" id="KW-1185">Reference proteome</keyword>
<evidence type="ECO:0000313" key="3">
    <source>
        <dbReference type="Proteomes" id="UP000051870"/>
    </source>
</evidence>
<evidence type="ECO:0000256" key="1">
    <source>
        <dbReference type="SAM" id="SignalP"/>
    </source>
</evidence>
<dbReference type="GeneID" id="83883115"/>
<name>A0A0P1ICI1_9RHOB</name>
<dbReference type="PROSITE" id="PS51257">
    <property type="entry name" value="PROKAR_LIPOPROTEIN"/>
    <property type="match status" value="1"/>
</dbReference>
<proteinExistence type="predicted"/>
<organism evidence="2 3">
    <name type="scientific">Shimia thalassica</name>
    <dbReference type="NCBI Taxonomy" id="1715693"/>
    <lineage>
        <taxon>Bacteria</taxon>
        <taxon>Pseudomonadati</taxon>
        <taxon>Pseudomonadota</taxon>
        <taxon>Alphaproteobacteria</taxon>
        <taxon>Rhodobacterales</taxon>
        <taxon>Roseobacteraceae</taxon>
    </lineage>
</organism>
<dbReference type="STRING" id="1715693.PH7735_02860"/>
<protein>
    <recommendedName>
        <fullName evidence="4">Lipoprotein</fullName>
    </recommendedName>
</protein>
<accession>A0A0P1ICI1</accession>
<dbReference type="Proteomes" id="UP000051870">
    <property type="component" value="Unassembled WGS sequence"/>
</dbReference>
<evidence type="ECO:0000313" key="2">
    <source>
        <dbReference type="EMBL" id="CUK05101.1"/>
    </source>
</evidence>
<dbReference type="RefSeq" id="WP_158503237.1">
    <property type="nucleotide sequence ID" value="NZ_CYTW01000003.1"/>
</dbReference>
<evidence type="ECO:0008006" key="4">
    <source>
        <dbReference type="Google" id="ProtNLM"/>
    </source>
</evidence>
<keyword evidence="1" id="KW-0732">Signal</keyword>
<feature type="signal peptide" evidence="1">
    <location>
        <begin position="1"/>
        <end position="23"/>
    </location>
</feature>